<dbReference type="EMBL" id="CP017244">
    <property type="protein sequence ID" value="APO79499.1"/>
    <property type="molecule type" value="Genomic_DNA"/>
</dbReference>
<keyword evidence="1" id="KW-0614">Plasmid</keyword>
<gene>
    <name evidence="1" type="ORF">AM571_PC01768</name>
</gene>
<proteinExistence type="predicted"/>
<dbReference type="Proteomes" id="UP000185109">
    <property type="component" value="Plasmid pRsp8C3c"/>
</dbReference>
<organism evidence="1 2">
    <name type="scientific">Rhizobium etli 8C-3</name>
    <dbReference type="NCBI Taxonomy" id="538025"/>
    <lineage>
        <taxon>Bacteria</taxon>
        <taxon>Pseudomonadati</taxon>
        <taxon>Pseudomonadota</taxon>
        <taxon>Alphaproteobacteria</taxon>
        <taxon>Hyphomicrobiales</taxon>
        <taxon>Rhizobiaceae</taxon>
        <taxon>Rhizobium/Agrobacterium group</taxon>
        <taxon>Rhizobium</taxon>
    </lineage>
</organism>
<evidence type="ECO:0000313" key="1">
    <source>
        <dbReference type="EMBL" id="APO79499.1"/>
    </source>
</evidence>
<accession>A0A1L5PGY0</accession>
<protein>
    <submittedName>
        <fullName evidence="1">Uncharacterized protein</fullName>
    </submittedName>
</protein>
<sequence>MRADLAIGCSAVSFDSDQMFVPATRSIGFERAARLSNVSRFSGLLSKQLALAG</sequence>
<evidence type="ECO:0000313" key="2">
    <source>
        <dbReference type="Proteomes" id="UP000185109"/>
    </source>
</evidence>
<dbReference type="AlphaFoldDB" id="A0A1L5PGY0"/>
<reference evidence="1 2" key="1">
    <citation type="submission" date="2016-09" db="EMBL/GenBank/DDBJ databases">
        <title>The complete genome sequences of Rhizobium gallicum, symbiovars gallicum and phaseoli, symbionts associated to common bean (Phaseolus vulgaris).</title>
        <authorList>
            <person name="Bustos P."/>
            <person name="Santamaria R.I."/>
            <person name="Perez-Carrascal O.M."/>
            <person name="Juarez S."/>
            <person name="Lozano L."/>
            <person name="Martinez-Flores I."/>
            <person name="Martinez-Romero E."/>
            <person name="Cevallos M."/>
            <person name="Romero D."/>
            <person name="Davila G."/>
            <person name="Gonzalez V."/>
        </authorList>
    </citation>
    <scope>NUCLEOTIDE SEQUENCE [LARGE SCALE GENOMIC DNA]</scope>
    <source>
        <strain evidence="1 2">8C-3</strain>
        <plasmid evidence="2">Plasmid prsp8c3c</plasmid>
    </source>
</reference>
<geneLocation type="plasmid" evidence="2">
    <name>prsp8c3c</name>
</geneLocation>
<name>A0A1L5PGY0_RHIET</name>